<evidence type="ECO:0000313" key="4">
    <source>
        <dbReference type="Proteomes" id="UP000541136"/>
    </source>
</evidence>
<dbReference type="PANTHER" id="PTHR42760:SF53">
    <property type="entry name" value="BLR4183 PROTEIN"/>
    <property type="match status" value="1"/>
</dbReference>
<protein>
    <submittedName>
        <fullName evidence="3">NAD(P)-dependent dehydrogenase (Short-subunit alcohol dehydrogenase family)</fullName>
    </submittedName>
</protein>
<organism evidence="3 4">
    <name type="scientific">Castellaniella defragrans</name>
    <name type="common">Alcaligenes defragrans</name>
    <dbReference type="NCBI Taxonomy" id="75697"/>
    <lineage>
        <taxon>Bacteria</taxon>
        <taxon>Pseudomonadati</taxon>
        <taxon>Pseudomonadota</taxon>
        <taxon>Betaproteobacteria</taxon>
        <taxon>Burkholderiales</taxon>
        <taxon>Alcaligenaceae</taxon>
        <taxon>Castellaniella</taxon>
    </lineage>
</organism>
<dbReference type="GO" id="GO:0016616">
    <property type="term" value="F:oxidoreductase activity, acting on the CH-OH group of donors, NAD or NADP as acceptor"/>
    <property type="evidence" value="ECO:0007669"/>
    <property type="project" value="UniProtKB-ARBA"/>
</dbReference>
<evidence type="ECO:0000259" key="2">
    <source>
        <dbReference type="SMART" id="SM00822"/>
    </source>
</evidence>
<feature type="domain" description="Ketoreductase" evidence="2">
    <location>
        <begin position="19"/>
        <end position="208"/>
    </location>
</feature>
<dbReference type="Gene3D" id="3.40.50.720">
    <property type="entry name" value="NAD(P)-binding Rossmann-like Domain"/>
    <property type="match status" value="1"/>
</dbReference>
<accession>A0A7W9WPK2</accession>
<gene>
    <name evidence="3" type="ORF">HNR28_001945</name>
</gene>
<comment type="similarity">
    <text evidence="1">Belongs to the short-chain dehydrogenases/reductases (SDR) family.</text>
</comment>
<evidence type="ECO:0000256" key="1">
    <source>
        <dbReference type="ARBA" id="ARBA00006484"/>
    </source>
</evidence>
<dbReference type="EMBL" id="JACHIB010000010">
    <property type="protein sequence ID" value="MBB6083900.1"/>
    <property type="molecule type" value="Genomic_DNA"/>
</dbReference>
<dbReference type="SUPFAM" id="SSF51735">
    <property type="entry name" value="NAD(P)-binding Rossmann-fold domains"/>
    <property type="match status" value="1"/>
</dbReference>
<reference evidence="3 4" key="1">
    <citation type="submission" date="2020-08" db="EMBL/GenBank/DDBJ databases">
        <title>Genomic Encyclopedia of Type Strains, Phase IV (KMG-IV): sequencing the most valuable type-strain genomes for metagenomic binning, comparative biology and taxonomic classification.</title>
        <authorList>
            <person name="Goeker M."/>
        </authorList>
    </citation>
    <scope>NUCLEOTIDE SEQUENCE [LARGE SCALE GENOMIC DNA]</scope>
    <source>
        <strain evidence="3 4">DSM 12141</strain>
    </source>
</reference>
<dbReference type="Pfam" id="PF13561">
    <property type="entry name" value="adh_short_C2"/>
    <property type="match status" value="1"/>
</dbReference>
<comment type="caution">
    <text evidence="3">The sequence shown here is derived from an EMBL/GenBank/DDBJ whole genome shotgun (WGS) entry which is preliminary data.</text>
</comment>
<sequence length="267" mass="27331">MTTPTAHTPHPAAAPAAPPIALITGGSRGLGRAAALHLARAGWDIVLTYQSRDDLARAAVADIQALGRTALALPLDTARTAAFPALAASLPALLRGTFGRDRLDALVNNAGTGIDAAFLETTEAQFDQMMAVHLKGVFFLTQALVPLLADGARILNVSSGLTRFTFPGKAAYAMMKGGIEVLTRYLAQELGPRGIRVNVLAPGAIATDFGGGVVRDDPQVHAAIAGCTALGRVGEADDIGGAVAALLAPGSAWINGQRIEASGGMRL</sequence>
<dbReference type="PRINTS" id="PR00081">
    <property type="entry name" value="GDHRDH"/>
</dbReference>
<dbReference type="SMART" id="SM00822">
    <property type="entry name" value="PKS_KR"/>
    <property type="match status" value="1"/>
</dbReference>
<dbReference type="GO" id="GO:0030497">
    <property type="term" value="P:fatty acid elongation"/>
    <property type="evidence" value="ECO:0007669"/>
    <property type="project" value="TreeGrafter"/>
</dbReference>
<proteinExistence type="inferred from homology"/>
<dbReference type="InterPro" id="IPR002347">
    <property type="entry name" value="SDR_fam"/>
</dbReference>
<evidence type="ECO:0000313" key="3">
    <source>
        <dbReference type="EMBL" id="MBB6083900.1"/>
    </source>
</evidence>
<dbReference type="PANTHER" id="PTHR42760">
    <property type="entry name" value="SHORT-CHAIN DEHYDROGENASES/REDUCTASES FAMILY MEMBER"/>
    <property type="match status" value="1"/>
</dbReference>
<dbReference type="AlphaFoldDB" id="A0A7W9WPK2"/>
<dbReference type="InterPro" id="IPR057326">
    <property type="entry name" value="KR_dom"/>
</dbReference>
<dbReference type="Proteomes" id="UP000541136">
    <property type="component" value="Unassembled WGS sequence"/>
</dbReference>
<dbReference type="InterPro" id="IPR036291">
    <property type="entry name" value="NAD(P)-bd_dom_sf"/>
</dbReference>
<dbReference type="PRINTS" id="PR00080">
    <property type="entry name" value="SDRFAMILY"/>
</dbReference>
<dbReference type="FunFam" id="3.40.50.720:FF:000084">
    <property type="entry name" value="Short-chain dehydrogenase reductase"/>
    <property type="match status" value="1"/>
</dbReference>
<dbReference type="RefSeq" id="WP_151024672.1">
    <property type="nucleotide sequence ID" value="NZ_JACHIB010000010.1"/>
</dbReference>
<name>A0A7W9WPK2_CASDE</name>